<reference evidence="2" key="1">
    <citation type="journal article" date="2021" name="Front. Microbiol.">
        <title>Comprehensive Comparative Genomics and Phenotyping of Methylobacterium Species.</title>
        <authorList>
            <person name="Alessa O."/>
            <person name="Ogura Y."/>
            <person name="Fujitani Y."/>
            <person name="Takami H."/>
            <person name="Hayashi T."/>
            <person name="Sahin N."/>
            <person name="Tani A."/>
        </authorList>
    </citation>
    <scope>NUCLEOTIDE SEQUENCE</scope>
    <source>
        <strain evidence="2">NBRC 15689</strain>
    </source>
</reference>
<evidence type="ECO:0000256" key="1">
    <source>
        <dbReference type="SAM" id="MobiDB-lite"/>
    </source>
</evidence>
<proteinExistence type="predicted"/>
<name>A0ABQ4T8G6_METOR</name>
<gene>
    <name evidence="2" type="ORF">LKMONMHP_1605</name>
</gene>
<organism evidence="2 3">
    <name type="scientific">Methylobacterium organophilum</name>
    <dbReference type="NCBI Taxonomy" id="410"/>
    <lineage>
        <taxon>Bacteria</taxon>
        <taxon>Pseudomonadati</taxon>
        <taxon>Pseudomonadota</taxon>
        <taxon>Alphaproteobacteria</taxon>
        <taxon>Hyphomicrobiales</taxon>
        <taxon>Methylobacteriaceae</taxon>
        <taxon>Methylobacterium</taxon>
    </lineage>
</organism>
<dbReference type="CDD" id="cd07823">
    <property type="entry name" value="SRPBCC_5"/>
    <property type="match status" value="1"/>
</dbReference>
<dbReference type="InterPro" id="IPR010419">
    <property type="entry name" value="CO_DH_gsu"/>
</dbReference>
<reference evidence="2" key="2">
    <citation type="submission" date="2021-08" db="EMBL/GenBank/DDBJ databases">
        <authorList>
            <person name="Tani A."/>
            <person name="Ola A."/>
            <person name="Ogura Y."/>
            <person name="Katsura K."/>
            <person name="Hayashi T."/>
        </authorList>
    </citation>
    <scope>NUCLEOTIDE SEQUENCE</scope>
    <source>
        <strain evidence="2">NBRC 15689</strain>
    </source>
</reference>
<evidence type="ECO:0008006" key="4">
    <source>
        <dbReference type="Google" id="ProtNLM"/>
    </source>
</evidence>
<dbReference type="Pfam" id="PF06240">
    <property type="entry name" value="COXG"/>
    <property type="match status" value="1"/>
</dbReference>
<evidence type="ECO:0000313" key="2">
    <source>
        <dbReference type="EMBL" id="GJE26754.1"/>
    </source>
</evidence>
<dbReference type="PANTHER" id="PTHR38588">
    <property type="entry name" value="BLL0334 PROTEIN"/>
    <property type="match status" value="1"/>
</dbReference>
<dbReference type="PANTHER" id="PTHR38588:SF1">
    <property type="entry name" value="BLL0334 PROTEIN"/>
    <property type="match status" value="1"/>
</dbReference>
<sequence length="200" mass="20736">MKITQSFEVPRPLPAVWDLFQDIPAVALCMPGAELTEDKGNGVYAGKVGIKLGPFGASFDGEATVTTDPATHSGHAEGRGTDKRGGSRSKLALDYRLTDLGGSATRVDIDADVQLAGPIAQFGRTGLVNETASVLIGQFVKNVESRLAAAPAVSDGAAASSPQPPAAAPSTQTTQISVLGLLVRLIASLFRKRQKESTHG</sequence>
<protein>
    <recommendedName>
        <fullName evidence="4">Carbon monoxide dehydrogenase subunit G</fullName>
    </recommendedName>
</protein>
<dbReference type="Proteomes" id="UP001055156">
    <property type="component" value="Unassembled WGS sequence"/>
</dbReference>
<keyword evidence="3" id="KW-1185">Reference proteome</keyword>
<feature type="compositionally biased region" description="Basic and acidic residues" evidence="1">
    <location>
        <begin position="74"/>
        <end position="88"/>
    </location>
</feature>
<dbReference type="SUPFAM" id="SSF55961">
    <property type="entry name" value="Bet v1-like"/>
    <property type="match status" value="1"/>
</dbReference>
<dbReference type="EMBL" id="BPQV01000004">
    <property type="protein sequence ID" value="GJE26754.1"/>
    <property type="molecule type" value="Genomic_DNA"/>
</dbReference>
<evidence type="ECO:0000313" key="3">
    <source>
        <dbReference type="Proteomes" id="UP001055156"/>
    </source>
</evidence>
<dbReference type="RefSeq" id="WP_238310628.1">
    <property type="nucleotide sequence ID" value="NZ_BPQV01000004.1"/>
</dbReference>
<dbReference type="InterPro" id="IPR023393">
    <property type="entry name" value="START-like_dom_sf"/>
</dbReference>
<feature type="region of interest" description="Disordered" evidence="1">
    <location>
        <begin position="64"/>
        <end position="88"/>
    </location>
</feature>
<accession>A0ABQ4T8G6</accession>
<comment type="caution">
    <text evidence="2">The sequence shown here is derived from an EMBL/GenBank/DDBJ whole genome shotgun (WGS) entry which is preliminary data.</text>
</comment>
<dbReference type="Gene3D" id="3.30.530.20">
    <property type="match status" value="1"/>
</dbReference>